<organism evidence="1 2">
    <name type="scientific">Chryseobacterium geocarposphaerae</name>
    <dbReference type="NCBI Taxonomy" id="1416776"/>
    <lineage>
        <taxon>Bacteria</taxon>
        <taxon>Pseudomonadati</taxon>
        <taxon>Bacteroidota</taxon>
        <taxon>Flavobacteriia</taxon>
        <taxon>Flavobacteriales</taxon>
        <taxon>Weeksellaceae</taxon>
        <taxon>Chryseobacterium group</taxon>
        <taxon>Chryseobacterium</taxon>
    </lineage>
</organism>
<protein>
    <recommendedName>
        <fullName evidence="3">GLUG motif-containing protein</fullName>
    </recommendedName>
</protein>
<name>A0ABU1LE03_9FLAO</name>
<reference evidence="1 2" key="1">
    <citation type="submission" date="2023-07" db="EMBL/GenBank/DDBJ databases">
        <title>Sorghum-associated microbial communities from plants grown in Nebraska, USA.</title>
        <authorList>
            <person name="Schachtman D."/>
        </authorList>
    </citation>
    <scope>NUCLEOTIDE SEQUENCE [LARGE SCALE GENOMIC DNA]</scope>
    <source>
        <strain evidence="1 2">DS1709</strain>
    </source>
</reference>
<evidence type="ECO:0000313" key="2">
    <source>
        <dbReference type="Proteomes" id="UP001184853"/>
    </source>
</evidence>
<keyword evidence="2" id="KW-1185">Reference proteome</keyword>
<comment type="caution">
    <text evidence="1">The sequence shown here is derived from an EMBL/GenBank/DDBJ whole genome shotgun (WGS) entry which is preliminary data.</text>
</comment>
<dbReference type="RefSeq" id="WP_309804266.1">
    <property type="nucleotide sequence ID" value="NZ_JAVDQS010000004.1"/>
</dbReference>
<evidence type="ECO:0008006" key="3">
    <source>
        <dbReference type="Google" id="ProtNLM"/>
    </source>
</evidence>
<sequence>MKSKQEIKKFFENGDIPNQEQFWDWQDSYWHKDENIPSNKVDIDLSQKADLVGGKVPAAQLPSYVDDVIEFNSFTALPIQGESGKIYVNTDTNKIYRWTGTIYIDITQGDVGTLQAVTERGNETTENVKIQGTYFGGLASAENIIIGDESSYVNNRAGGTIAIGKGTKPEGTDHLVIGNTALANNVSGSIGNTVVGHFAMMQSPSSSENAVFGYNTFSSSTNAFANAIFGTYAGQFSGESLVQNTIFGYNAGNGLGSNSGSNIIIGAQSAFGNVVLKNKLYIHTSSSSSTKTVSDALISGDFVDRYVNINGKFSVTPGQMPSSDSSYTKNIVAKPDGTFGWENKVEYIPLEGAPMNKPVTGDIYVKDSLNYTRLSPGFIYCSDLSDNGTIISTASVKFLEANQGTADFTKYGITTLEGEFTIACYKPNARGLSGHFDYTENIEDLDYVQKKYVDKKQSHSATEVKTGATWINGKPIYRKTVVYDTIPSNGEIDITVDFKDVEMIVSNQMFTEWYAMDVAFAGNQWRGQVFITLQPNVAKIEDIKNLGYNYSLIDSFTLTLEYTKTTD</sequence>
<dbReference type="EMBL" id="JAVDQS010000004">
    <property type="protein sequence ID" value="MDR6404840.1"/>
    <property type="molecule type" value="Genomic_DNA"/>
</dbReference>
<dbReference type="Proteomes" id="UP001184853">
    <property type="component" value="Unassembled WGS sequence"/>
</dbReference>
<gene>
    <name evidence="1" type="ORF">J2781_001764</name>
</gene>
<proteinExistence type="predicted"/>
<accession>A0ABU1LE03</accession>
<evidence type="ECO:0000313" key="1">
    <source>
        <dbReference type="EMBL" id="MDR6404840.1"/>
    </source>
</evidence>